<dbReference type="SUPFAM" id="SSF111331">
    <property type="entry name" value="NAD kinase/diacylglycerol kinase-like"/>
    <property type="match status" value="1"/>
</dbReference>
<dbReference type="GO" id="GO:0005829">
    <property type="term" value="C:cytosol"/>
    <property type="evidence" value="ECO:0007669"/>
    <property type="project" value="TreeGrafter"/>
</dbReference>
<dbReference type="Gene3D" id="3.40.50.10330">
    <property type="entry name" value="Probable inorganic polyphosphate/atp-NAD kinase, domain 1"/>
    <property type="match status" value="1"/>
</dbReference>
<dbReference type="GO" id="GO:0016301">
    <property type="term" value="F:kinase activity"/>
    <property type="evidence" value="ECO:0007669"/>
    <property type="project" value="UniProtKB-KW"/>
</dbReference>
<evidence type="ECO:0000313" key="3">
    <source>
        <dbReference type="Proteomes" id="UP000295493"/>
    </source>
</evidence>
<dbReference type="Pfam" id="PF00781">
    <property type="entry name" value="DAGK_cat"/>
    <property type="match status" value="1"/>
</dbReference>
<sequence length="327" mass="35012">MARISALPVPASQGGYALGRMRFSCVTNAMNEIRSAAMIVNAQSRKGRDLFKRACSAMKDLPFPVDPHAVRNPKTLDAVMEAALAKKPDLVILGGGDGTISGLVDHLVGTDVILGVLPFGTANSFARSLGLPLDVEGAVEVLASGRPHRIDLGKIDGDHYASCAAIGISPKIAQSVPHWLKRYFGRLGYLGWAALQYAKFQPFTLIATREDGREERMKAVEVRISNGPYHGGTEIVECASVDSGEIVVEVVQGNVRRRLLENWAEIVLRLDARHEDVIDLTGKSIHIRTEPPLPISIDGEVLARTPVTASVAAGAIRVMVPAGQSAS</sequence>
<dbReference type="GO" id="GO:0008929">
    <property type="term" value="F:methylglyoxal synthase activity"/>
    <property type="evidence" value="ECO:0007669"/>
    <property type="project" value="InterPro"/>
</dbReference>
<dbReference type="Proteomes" id="UP000295493">
    <property type="component" value="Unassembled WGS sequence"/>
</dbReference>
<reference evidence="2 3" key="1">
    <citation type="submission" date="2019-03" db="EMBL/GenBank/DDBJ databases">
        <title>Genomic Encyclopedia of Type Strains, Phase IV (KMG-IV): sequencing the most valuable type-strain genomes for metagenomic binning, comparative biology and taxonomic classification.</title>
        <authorList>
            <person name="Goeker M."/>
        </authorList>
    </citation>
    <scope>NUCLEOTIDE SEQUENCE [LARGE SCALE GENOMIC DNA]</scope>
    <source>
        <strain evidence="2 3">DSM 25059</strain>
    </source>
</reference>
<keyword evidence="2" id="KW-0808">Transferase</keyword>
<dbReference type="InterPro" id="IPR016064">
    <property type="entry name" value="NAD/diacylglycerol_kinase_sf"/>
</dbReference>
<accession>A0A4V3BUA8</accession>
<feature type="domain" description="DAGKc" evidence="1">
    <location>
        <begin position="31"/>
        <end position="159"/>
    </location>
</feature>
<dbReference type="PANTHER" id="PTHR30492">
    <property type="entry name" value="METHYLGLYOXAL SYNTHASE"/>
    <property type="match status" value="1"/>
</dbReference>
<dbReference type="SMART" id="SM00046">
    <property type="entry name" value="DAGKc"/>
    <property type="match status" value="1"/>
</dbReference>
<evidence type="ECO:0000313" key="2">
    <source>
        <dbReference type="EMBL" id="TDN86488.1"/>
    </source>
</evidence>
<dbReference type="Pfam" id="PF19279">
    <property type="entry name" value="YegS_C"/>
    <property type="match status" value="1"/>
</dbReference>
<dbReference type="InterPro" id="IPR001206">
    <property type="entry name" value="Diacylglycerol_kinase_cat_dom"/>
</dbReference>
<dbReference type="InterPro" id="IPR017438">
    <property type="entry name" value="ATP-NAD_kinase_N"/>
</dbReference>
<protein>
    <submittedName>
        <fullName evidence="2">YegS/Rv2252/BmrU family lipid kinase</fullName>
    </submittedName>
</protein>
<dbReference type="InterPro" id="IPR004363">
    <property type="entry name" value="Methylgl_synth"/>
</dbReference>
<keyword evidence="2" id="KW-0418">Kinase</keyword>
<comment type="caution">
    <text evidence="2">The sequence shown here is derived from an EMBL/GenBank/DDBJ whole genome shotgun (WGS) entry which is preliminary data.</text>
</comment>
<dbReference type="RefSeq" id="WP_425326414.1">
    <property type="nucleotide sequence ID" value="NZ_SNWD01000001.1"/>
</dbReference>
<dbReference type="AlphaFoldDB" id="A0A4V3BUA8"/>
<evidence type="ECO:0000259" key="1">
    <source>
        <dbReference type="PROSITE" id="PS50146"/>
    </source>
</evidence>
<dbReference type="EMBL" id="SNWD01000001">
    <property type="protein sequence ID" value="TDN86488.1"/>
    <property type="molecule type" value="Genomic_DNA"/>
</dbReference>
<name>A0A4V3BUA8_9SPHN</name>
<dbReference type="GO" id="GO:0019242">
    <property type="term" value="P:methylglyoxal biosynthetic process"/>
    <property type="evidence" value="ECO:0007669"/>
    <property type="project" value="InterPro"/>
</dbReference>
<gene>
    <name evidence="2" type="ORF">EV664_10158</name>
</gene>
<dbReference type="InterPro" id="IPR045540">
    <property type="entry name" value="YegS/DAGK_C"/>
</dbReference>
<proteinExistence type="predicted"/>
<dbReference type="Gene3D" id="2.60.200.40">
    <property type="match status" value="1"/>
</dbReference>
<dbReference type="PROSITE" id="PS50146">
    <property type="entry name" value="DAGK"/>
    <property type="match status" value="1"/>
</dbReference>
<dbReference type="PANTHER" id="PTHR30492:SF0">
    <property type="entry name" value="METHYLGLYOXAL SYNTHASE"/>
    <property type="match status" value="1"/>
</dbReference>
<keyword evidence="3" id="KW-1185">Reference proteome</keyword>
<organism evidence="2 3">
    <name type="scientific">Stakelama pacifica</name>
    <dbReference type="NCBI Taxonomy" id="517720"/>
    <lineage>
        <taxon>Bacteria</taxon>
        <taxon>Pseudomonadati</taxon>
        <taxon>Pseudomonadota</taxon>
        <taxon>Alphaproteobacteria</taxon>
        <taxon>Sphingomonadales</taxon>
        <taxon>Sphingomonadaceae</taxon>
        <taxon>Stakelama</taxon>
    </lineage>
</organism>